<reference evidence="5 7" key="2">
    <citation type="submission" date="2022-01" db="EMBL/GenBank/DDBJ databases">
        <title>VMRC isolate genome collection.</title>
        <authorList>
            <person name="France M."/>
            <person name="Rutt L."/>
            <person name="Humphrys M."/>
            <person name="Ravel J."/>
        </authorList>
    </citation>
    <scope>NUCLEOTIDE SEQUENCE [LARGE SCALE GENOMIC DNA]</scope>
    <source>
        <strain evidence="5 7">C0172B4</strain>
    </source>
</reference>
<evidence type="ECO:0000313" key="7">
    <source>
        <dbReference type="Proteomes" id="UP001211420"/>
    </source>
</evidence>
<protein>
    <submittedName>
        <fullName evidence="6">TetR/AcrR family transcriptional regulator</fullName>
    </submittedName>
</protein>
<evidence type="ECO:0000256" key="1">
    <source>
        <dbReference type="ARBA" id="ARBA00023125"/>
    </source>
</evidence>
<evidence type="ECO:0000256" key="2">
    <source>
        <dbReference type="PROSITE-ProRule" id="PRU00335"/>
    </source>
</evidence>
<accession>A0AAW5WXJ4</accession>
<dbReference type="PANTHER" id="PTHR43479">
    <property type="entry name" value="ACREF/ENVCD OPERON REPRESSOR-RELATED"/>
    <property type="match status" value="1"/>
</dbReference>
<organism evidence="6 8">
    <name type="scientific">Lactobacillus mulieris</name>
    <dbReference type="NCBI Taxonomy" id="2508708"/>
    <lineage>
        <taxon>Bacteria</taxon>
        <taxon>Bacillati</taxon>
        <taxon>Bacillota</taxon>
        <taxon>Bacilli</taxon>
        <taxon>Lactobacillales</taxon>
        <taxon>Lactobacillaceae</taxon>
        <taxon>Lactobacillus</taxon>
    </lineage>
</organism>
<dbReference type="EMBL" id="JAKHEY010000004">
    <property type="protein sequence ID" value="MCZ9678292.1"/>
    <property type="molecule type" value="Genomic_DNA"/>
</dbReference>
<dbReference type="Proteomes" id="UP001211420">
    <property type="component" value="Unassembled WGS sequence"/>
</dbReference>
<dbReference type="InterPro" id="IPR050624">
    <property type="entry name" value="HTH-type_Tx_Regulator"/>
</dbReference>
<evidence type="ECO:0000313" key="6">
    <source>
        <dbReference type="EMBL" id="MCZ9678292.1"/>
    </source>
</evidence>
<feature type="coiled-coil region" evidence="3">
    <location>
        <begin position="55"/>
        <end position="85"/>
    </location>
</feature>
<feature type="DNA-binding region" description="H-T-H motif" evidence="2">
    <location>
        <begin position="31"/>
        <end position="50"/>
    </location>
</feature>
<evidence type="ECO:0000313" key="8">
    <source>
        <dbReference type="Proteomes" id="UP001211566"/>
    </source>
</evidence>
<dbReference type="InterPro" id="IPR009057">
    <property type="entry name" value="Homeodomain-like_sf"/>
</dbReference>
<comment type="caution">
    <text evidence="6">The sequence shown here is derived from an EMBL/GenBank/DDBJ whole genome shotgun (WGS) entry which is preliminary data.</text>
</comment>
<proteinExistence type="predicted"/>
<dbReference type="PROSITE" id="PS50977">
    <property type="entry name" value="HTH_TETR_2"/>
    <property type="match status" value="1"/>
</dbReference>
<keyword evidence="1 2" id="KW-0238">DNA-binding</keyword>
<keyword evidence="7" id="KW-1185">Reference proteome</keyword>
<dbReference type="PANTHER" id="PTHR43479:SF7">
    <property type="entry name" value="TETR-FAMILY TRANSCRIPTIONAL REGULATOR"/>
    <property type="match status" value="1"/>
</dbReference>
<reference evidence="6" key="1">
    <citation type="submission" date="2022-01" db="EMBL/GenBank/DDBJ databases">
        <title>STING isolate genome collection.</title>
        <authorList>
            <person name="France M."/>
            <person name="Rutt L."/>
            <person name="Humphrys M."/>
            <person name="Ravel J."/>
        </authorList>
    </citation>
    <scope>NUCLEOTIDE SEQUENCE</scope>
    <source>
        <strain evidence="6">C0081E5</strain>
    </source>
</reference>
<dbReference type="GO" id="GO:0003677">
    <property type="term" value="F:DNA binding"/>
    <property type="evidence" value="ECO:0007669"/>
    <property type="project" value="UniProtKB-UniRule"/>
</dbReference>
<evidence type="ECO:0000313" key="5">
    <source>
        <dbReference type="EMBL" id="MCZ3621663.1"/>
    </source>
</evidence>
<feature type="domain" description="HTH tetR-type" evidence="4">
    <location>
        <begin position="8"/>
        <end position="68"/>
    </location>
</feature>
<dbReference type="Proteomes" id="UP001211566">
    <property type="component" value="Unassembled WGS sequence"/>
</dbReference>
<dbReference type="RefSeq" id="WP_269254099.1">
    <property type="nucleotide sequence ID" value="NZ_JAKHEY010000004.1"/>
</dbReference>
<evidence type="ECO:0000256" key="3">
    <source>
        <dbReference type="SAM" id="Coils"/>
    </source>
</evidence>
<dbReference type="Gene3D" id="1.10.357.10">
    <property type="entry name" value="Tetracycline Repressor, domain 2"/>
    <property type="match status" value="1"/>
</dbReference>
<evidence type="ECO:0000259" key="4">
    <source>
        <dbReference type="PROSITE" id="PS50977"/>
    </source>
</evidence>
<dbReference type="Pfam" id="PF14278">
    <property type="entry name" value="TetR_C_8"/>
    <property type="match status" value="1"/>
</dbReference>
<gene>
    <name evidence="5" type="ORF">L2772_02115</name>
    <name evidence="6" type="ORF">L2Z99_04240</name>
</gene>
<dbReference type="InterPro" id="IPR001647">
    <property type="entry name" value="HTH_TetR"/>
</dbReference>
<name>A0AAW5WXJ4_9LACO</name>
<dbReference type="InterPro" id="IPR039532">
    <property type="entry name" value="TetR_C_Firmicutes"/>
</dbReference>
<keyword evidence="3" id="KW-0175">Coiled coil</keyword>
<dbReference type="AlphaFoldDB" id="A0AAW5WXJ4"/>
<sequence length="195" mass="22542">MNESENYQKTHKLILSCLKEMILTEPFSKLKITSLTKKANISRGTFYIHFEDLPSAVLELENELLQQIINELKANKQEVISLTDDEKLLVMYRKITNAIDENFDLFEKLMSINGNPEFLKLMKKKLSPFVAPEIAIKAPNKHNLPISLAKELIIEGIFSILQFWLTKQPYRTANEIAEYLLETRRLSPFELAGVE</sequence>
<dbReference type="EMBL" id="JAKHPW010000001">
    <property type="protein sequence ID" value="MCZ3621663.1"/>
    <property type="molecule type" value="Genomic_DNA"/>
</dbReference>
<dbReference type="SUPFAM" id="SSF46689">
    <property type="entry name" value="Homeodomain-like"/>
    <property type="match status" value="1"/>
</dbReference>